<dbReference type="Proteomes" id="UP001500571">
    <property type="component" value="Unassembled WGS sequence"/>
</dbReference>
<evidence type="ECO:0000259" key="1">
    <source>
        <dbReference type="SMART" id="SM00507"/>
    </source>
</evidence>
<comment type="caution">
    <text evidence="2">The sequence shown here is derived from an EMBL/GenBank/DDBJ whole genome shotgun (WGS) entry which is preliminary data.</text>
</comment>
<proteinExistence type="predicted"/>
<gene>
    <name evidence="2" type="ORF">GCM10009798_24210</name>
</gene>
<evidence type="ECO:0000313" key="2">
    <source>
        <dbReference type="EMBL" id="GAA1963372.1"/>
    </source>
</evidence>
<feature type="domain" description="HNH nuclease" evidence="1">
    <location>
        <begin position="356"/>
        <end position="409"/>
    </location>
</feature>
<keyword evidence="2" id="KW-0378">Hydrolase</keyword>
<accession>A0ABP5CI36</accession>
<dbReference type="InterPro" id="IPR003870">
    <property type="entry name" value="DUF222"/>
</dbReference>
<reference evidence="3" key="1">
    <citation type="journal article" date="2019" name="Int. J. Syst. Evol. Microbiol.">
        <title>The Global Catalogue of Microorganisms (GCM) 10K type strain sequencing project: providing services to taxonomists for standard genome sequencing and annotation.</title>
        <authorList>
            <consortium name="The Broad Institute Genomics Platform"/>
            <consortium name="The Broad Institute Genome Sequencing Center for Infectious Disease"/>
            <person name="Wu L."/>
            <person name="Ma J."/>
        </authorList>
    </citation>
    <scope>NUCLEOTIDE SEQUENCE [LARGE SCALE GENOMIC DNA]</scope>
    <source>
        <strain evidence="3">JCM 15309</strain>
    </source>
</reference>
<keyword evidence="2" id="KW-0255">Endonuclease</keyword>
<dbReference type="SMART" id="SM00507">
    <property type="entry name" value="HNHc"/>
    <property type="match status" value="1"/>
</dbReference>
<dbReference type="Pfam" id="PF02720">
    <property type="entry name" value="DUF222"/>
    <property type="match status" value="1"/>
</dbReference>
<protein>
    <submittedName>
        <fullName evidence="2">HNH endonuclease signature motif containing protein</fullName>
    </submittedName>
</protein>
<dbReference type="EMBL" id="BAAAPB010000002">
    <property type="protein sequence ID" value="GAA1963372.1"/>
    <property type="molecule type" value="Genomic_DNA"/>
</dbReference>
<dbReference type="InterPro" id="IPR003615">
    <property type="entry name" value="HNH_nuc"/>
</dbReference>
<dbReference type="GO" id="GO:0004519">
    <property type="term" value="F:endonuclease activity"/>
    <property type="evidence" value="ECO:0007669"/>
    <property type="project" value="UniProtKB-KW"/>
</dbReference>
<sequence>MSVVNPEPPGRPVASRTHGVHRFLGRLHEVLDGVLDGGEVDRLWALSPEQLGECLREAYAAVARLEQLTLALVAQADSSDLAAYDGETSLVAWLCDRTRIAPGVAKRQIGLARGLEEHPLTRTALANGAFPAASATVILAALDALPEEVDGGVRAQAEEYLAGQAHTHDTHTLRRLADHLEEVIDPDGADARLADQLARAEARAARTTLVNLTHDEVTATTTGSFRIPLLDGVRLQRMLEALLNPGRPDPIPTDDPATGAQLSAEERRGHALIELLNRIPTGRLPQTGGCQPTVVVTMELQTLLGDLRAAHLDTGQAISPGQARRLAARHGLIPAVLGTHSEVLDLGRKARLHNAKQRLAMLITQHGTCAVQTCDRPAATAQAAHLIAWQHGGPTDLTHGALLCSRHHTLADHPDYQIEHLRPGRIHIHRRQ</sequence>
<keyword evidence="3" id="KW-1185">Reference proteome</keyword>
<name>A0ABP5CI36_9ACTN</name>
<keyword evidence="2" id="KW-0540">Nuclease</keyword>
<dbReference type="CDD" id="cd00085">
    <property type="entry name" value="HNHc"/>
    <property type="match status" value="1"/>
</dbReference>
<organism evidence="2 3">
    <name type="scientific">Nocardioides panacihumi</name>
    <dbReference type="NCBI Taxonomy" id="400774"/>
    <lineage>
        <taxon>Bacteria</taxon>
        <taxon>Bacillati</taxon>
        <taxon>Actinomycetota</taxon>
        <taxon>Actinomycetes</taxon>
        <taxon>Propionibacteriales</taxon>
        <taxon>Nocardioidaceae</taxon>
        <taxon>Nocardioides</taxon>
    </lineage>
</organism>
<evidence type="ECO:0000313" key="3">
    <source>
        <dbReference type="Proteomes" id="UP001500571"/>
    </source>
</evidence>